<keyword evidence="3" id="KW-1185">Reference proteome</keyword>
<gene>
    <name evidence="2" type="primary">102</name>
    <name evidence="2" type="ORF">SEA_IBANTIK_102</name>
</gene>
<feature type="region of interest" description="Disordered" evidence="1">
    <location>
        <begin position="1"/>
        <end position="22"/>
    </location>
</feature>
<sequence>MVDLTKQNTPKGPVPEDVLERRRHMNDPRTLWGWGYWLQNNNPRDLSITYQVLVSGRRSK</sequence>
<dbReference type="EMBL" id="MH155870">
    <property type="protein sequence ID" value="AWN05323.1"/>
    <property type="molecule type" value="Genomic_DNA"/>
</dbReference>
<dbReference type="GeneID" id="80019321"/>
<protein>
    <submittedName>
        <fullName evidence="2">Uncharacterized protein</fullName>
    </submittedName>
</protein>
<feature type="compositionally biased region" description="Polar residues" evidence="1">
    <location>
        <begin position="1"/>
        <end position="10"/>
    </location>
</feature>
<organism evidence="2 3">
    <name type="scientific">Streptomyces phage Ibantik</name>
    <dbReference type="NCBI Taxonomy" id="2182397"/>
    <lineage>
        <taxon>Viruses</taxon>
        <taxon>Duplodnaviria</taxon>
        <taxon>Heunggongvirae</taxon>
        <taxon>Uroviricota</taxon>
        <taxon>Caudoviricetes</taxon>
        <taxon>Ibantikvirus</taxon>
        <taxon>Ibantikvirus ibantik</taxon>
    </lineage>
</organism>
<dbReference type="KEGG" id="vg:80019321"/>
<evidence type="ECO:0000313" key="3">
    <source>
        <dbReference type="Proteomes" id="UP000247188"/>
    </source>
</evidence>
<dbReference type="RefSeq" id="YP_010754724.1">
    <property type="nucleotide sequence ID" value="NC_073462.1"/>
</dbReference>
<proteinExistence type="predicted"/>
<evidence type="ECO:0000256" key="1">
    <source>
        <dbReference type="SAM" id="MobiDB-lite"/>
    </source>
</evidence>
<dbReference type="Proteomes" id="UP000247188">
    <property type="component" value="Segment"/>
</dbReference>
<reference evidence="3" key="1">
    <citation type="submission" date="2018-04" db="EMBL/GenBank/DDBJ databases">
        <authorList>
            <person name="Go L.Y."/>
            <person name="Mitchell J.A."/>
        </authorList>
    </citation>
    <scope>NUCLEOTIDE SEQUENCE [LARGE SCALE GENOMIC DNA]</scope>
</reference>
<evidence type="ECO:0000313" key="2">
    <source>
        <dbReference type="EMBL" id="AWN05323.1"/>
    </source>
</evidence>
<accession>A0A2U8UNY8</accession>
<name>A0A2U8UNY8_9CAUD</name>